<dbReference type="InterPro" id="IPR045863">
    <property type="entry name" value="CorA_TM1_TM2"/>
</dbReference>
<accession>A0A015KVB3</accession>
<feature type="transmembrane region" description="Helical" evidence="7">
    <location>
        <begin position="496"/>
        <end position="517"/>
    </location>
</feature>
<comment type="caution">
    <text evidence="8">The sequence shown here is derived from an EMBL/GenBank/DDBJ whole genome shotgun (WGS) entry which is preliminary data.</text>
</comment>
<dbReference type="SUPFAM" id="SSF143865">
    <property type="entry name" value="CorA soluble domain-like"/>
    <property type="match status" value="1"/>
</dbReference>
<dbReference type="InterPro" id="IPR044089">
    <property type="entry name" value="Alr1-like"/>
</dbReference>
<dbReference type="SMR" id="A0A015KVB3"/>
<dbReference type="SUPFAM" id="SSF144083">
    <property type="entry name" value="Magnesium transport protein CorA, transmembrane region"/>
    <property type="match status" value="1"/>
</dbReference>
<dbReference type="Gene3D" id="3.30.460.20">
    <property type="entry name" value="CorA soluble domain-like"/>
    <property type="match status" value="1"/>
</dbReference>
<dbReference type="Proteomes" id="UP000022910">
    <property type="component" value="Unassembled WGS sequence"/>
</dbReference>
<dbReference type="GO" id="GO:0010961">
    <property type="term" value="P:intracellular magnesium ion homeostasis"/>
    <property type="evidence" value="ECO:0007669"/>
    <property type="project" value="TreeGrafter"/>
</dbReference>
<protein>
    <submittedName>
        <fullName evidence="8">Putative Mg(2+) transporter ALR2</fullName>
    </submittedName>
</protein>
<gene>
    <name evidence="8" type="ORF">RirG_077700</name>
</gene>
<dbReference type="EMBL" id="JEMT01016106">
    <property type="protein sequence ID" value="EXX71529.1"/>
    <property type="molecule type" value="Genomic_DNA"/>
</dbReference>
<dbReference type="AlphaFoldDB" id="A0A015KVB3"/>
<dbReference type="HOGENOM" id="CLU_007127_6_2_1"/>
<organism evidence="8 9">
    <name type="scientific">Rhizophagus irregularis (strain DAOM 197198w)</name>
    <name type="common">Glomus intraradices</name>
    <dbReference type="NCBI Taxonomy" id="1432141"/>
    <lineage>
        <taxon>Eukaryota</taxon>
        <taxon>Fungi</taxon>
        <taxon>Fungi incertae sedis</taxon>
        <taxon>Mucoromycota</taxon>
        <taxon>Glomeromycotina</taxon>
        <taxon>Glomeromycetes</taxon>
        <taxon>Glomerales</taxon>
        <taxon>Glomeraceae</taxon>
        <taxon>Rhizophagus</taxon>
    </lineage>
</organism>
<reference evidence="8 9" key="1">
    <citation type="submission" date="2014-02" db="EMBL/GenBank/DDBJ databases">
        <title>Single nucleus genome sequencing reveals high similarity among nuclei of an endomycorrhizal fungus.</title>
        <authorList>
            <person name="Lin K."/>
            <person name="Geurts R."/>
            <person name="Zhang Z."/>
            <person name="Limpens E."/>
            <person name="Saunders D.G."/>
            <person name="Mu D."/>
            <person name="Pang E."/>
            <person name="Cao H."/>
            <person name="Cha H."/>
            <person name="Lin T."/>
            <person name="Zhou Q."/>
            <person name="Shang Y."/>
            <person name="Li Y."/>
            <person name="Ivanov S."/>
            <person name="Sharma T."/>
            <person name="Velzen R.V."/>
            <person name="Ruijter N.D."/>
            <person name="Aanen D.K."/>
            <person name="Win J."/>
            <person name="Kamoun S."/>
            <person name="Bisseling T."/>
            <person name="Huang S."/>
        </authorList>
    </citation>
    <scope>NUCLEOTIDE SEQUENCE [LARGE SCALE GENOMIC DNA]</scope>
    <source>
        <strain evidence="9">DAOM197198w</strain>
    </source>
</reference>
<keyword evidence="4 7" id="KW-1133">Transmembrane helix</keyword>
<evidence type="ECO:0000256" key="3">
    <source>
        <dbReference type="ARBA" id="ARBA00022692"/>
    </source>
</evidence>
<evidence type="ECO:0000256" key="6">
    <source>
        <dbReference type="SAM" id="MobiDB-lite"/>
    </source>
</evidence>
<dbReference type="Pfam" id="PF01544">
    <property type="entry name" value="CorA"/>
    <property type="match status" value="1"/>
</dbReference>
<dbReference type="InterPro" id="IPR002523">
    <property type="entry name" value="MgTranspt_CorA/ZnTranspt_ZntB"/>
</dbReference>
<evidence type="ECO:0000313" key="8">
    <source>
        <dbReference type="EMBL" id="EXX71529.1"/>
    </source>
</evidence>
<feature type="compositionally biased region" description="Basic and acidic residues" evidence="6">
    <location>
        <begin position="29"/>
        <end position="45"/>
    </location>
</feature>
<dbReference type="OMA" id="DIICNES"/>
<comment type="subcellular location">
    <subcellularLocation>
        <location evidence="1">Membrane</location>
        <topology evidence="1">Multi-pass membrane protein</topology>
    </subcellularLocation>
</comment>
<comment type="similarity">
    <text evidence="2">Belongs to the CorA metal ion transporter (MIT) (TC 1.A.35) family.</text>
</comment>
<dbReference type="PANTHER" id="PTHR21535">
    <property type="entry name" value="MAGNESIUM AND COBALT TRANSPORT PROTEIN/MITOCHONDRIAL IMPORT INNER MEMBRANE TRANSLOCASE SUBUNIT TIM8"/>
    <property type="match status" value="1"/>
</dbReference>
<evidence type="ECO:0000256" key="2">
    <source>
        <dbReference type="ARBA" id="ARBA00009765"/>
    </source>
</evidence>
<evidence type="ECO:0000256" key="7">
    <source>
        <dbReference type="SAM" id="Phobius"/>
    </source>
</evidence>
<keyword evidence="3 7" id="KW-0812">Transmembrane</keyword>
<evidence type="ECO:0000256" key="4">
    <source>
        <dbReference type="ARBA" id="ARBA00022989"/>
    </source>
</evidence>
<dbReference type="GO" id="GO:0016020">
    <property type="term" value="C:membrane"/>
    <property type="evidence" value="ECO:0007669"/>
    <property type="project" value="UniProtKB-SubCell"/>
</dbReference>
<evidence type="ECO:0000256" key="5">
    <source>
        <dbReference type="ARBA" id="ARBA00023136"/>
    </source>
</evidence>
<dbReference type="CDD" id="cd12829">
    <property type="entry name" value="Alr1p-like"/>
    <property type="match status" value="1"/>
</dbReference>
<evidence type="ECO:0000256" key="1">
    <source>
        <dbReference type="ARBA" id="ARBA00004141"/>
    </source>
</evidence>
<keyword evidence="9" id="KW-1185">Reference proteome</keyword>
<dbReference type="Gene3D" id="1.20.58.340">
    <property type="entry name" value="Magnesium transport protein CorA, transmembrane region"/>
    <property type="match status" value="2"/>
</dbReference>
<evidence type="ECO:0000313" key="9">
    <source>
        <dbReference type="Proteomes" id="UP000022910"/>
    </source>
</evidence>
<sequence>MSGVEQNNSTPENTKRVPSPLPPSQQSQIEKEQEPAAEKSEKEISKPPTHKPGSLTANNEKQKLHLSTCDHVVQISNDSTVGDDESIWDEGDQPTSYNMTRKLSSVEEDVCYPLRTANKGDGIDYDALEEYITEEKTSAKKDDGNYHLLPSPIDGESKRRISEFGERKRSISDVKEESRFVFYSIATGTIKAKSFATIPPEGKTMAELLKQGIFWLDVLAPTETEMRILSSIFRIHPLTMEDIETEESREKCELFKNYYFVSFRSHDNNFNTPDIEPINMYNVVMREGILTFHFQPTPHQHNVRKRIQYLKDFITLTPDWINYAIMDDVTDYFAPLIQKVEFESDAIDQLVMVLKKSEQQDMLVRIGLCRKLVMTLLKMLGTKVDVIKGLIKRFEDKLLVNESDKCGSGDVTLYLGDIQDHIITMLQNLNHYENMLSRAHSNYLAQISIEITQLSNTTNDFLNRMTVFATILLPMNVITGLFGMNVHVPGQEDNHLAWFLGIVGSFGIILIIGTFFARKLVMKMDQ</sequence>
<feature type="region of interest" description="Disordered" evidence="6">
    <location>
        <begin position="1"/>
        <end position="62"/>
    </location>
</feature>
<feature type="transmembrane region" description="Helical" evidence="7">
    <location>
        <begin position="465"/>
        <end position="484"/>
    </location>
</feature>
<dbReference type="InterPro" id="IPR045861">
    <property type="entry name" value="CorA_cytoplasmic_dom"/>
</dbReference>
<dbReference type="GO" id="GO:0015095">
    <property type="term" value="F:magnesium ion transmembrane transporter activity"/>
    <property type="evidence" value="ECO:0007669"/>
    <property type="project" value="InterPro"/>
</dbReference>
<keyword evidence="5 7" id="KW-0472">Membrane</keyword>
<name>A0A015KVB3_RHIIW</name>
<proteinExistence type="inferred from homology"/>
<dbReference type="OrthoDB" id="29879at2759"/>
<feature type="compositionally biased region" description="Polar residues" evidence="6">
    <location>
        <begin position="1"/>
        <end position="12"/>
    </location>
</feature>
<dbReference type="PANTHER" id="PTHR21535:SF51">
    <property type="entry name" value="MANGANESE RESISTANCE PROTEIN MNR2"/>
    <property type="match status" value="1"/>
</dbReference>
<dbReference type="STRING" id="1432141.A0A015KVB3"/>